<reference evidence="8 9" key="1">
    <citation type="submission" date="2017-09" db="EMBL/GenBank/DDBJ databases">
        <title>Depth-based differentiation of microbial function through sediment-hosted aquifers and enrichment of novel symbionts in the deep terrestrial subsurface.</title>
        <authorList>
            <person name="Probst A.J."/>
            <person name="Ladd B."/>
            <person name="Jarett J.K."/>
            <person name="Geller-Mcgrath D.E."/>
            <person name="Sieber C.M."/>
            <person name="Emerson J.B."/>
            <person name="Anantharaman K."/>
            <person name="Thomas B.C."/>
            <person name="Malmstrom R."/>
            <person name="Stieglmeier M."/>
            <person name="Klingl A."/>
            <person name="Woyke T."/>
            <person name="Ryan C.M."/>
            <person name="Banfield J.F."/>
        </authorList>
    </citation>
    <scope>NUCLEOTIDE SEQUENCE [LARGE SCALE GENOMIC DNA]</scope>
    <source>
        <strain evidence="8">CG07_land_8_20_14_0_80_42_15</strain>
    </source>
</reference>
<feature type="transmembrane region" description="Helical" evidence="7">
    <location>
        <begin position="6"/>
        <end position="28"/>
    </location>
</feature>
<proteinExistence type="inferred from homology"/>
<feature type="transmembrane region" description="Helical" evidence="7">
    <location>
        <begin position="40"/>
        <end position="61"/>
    </location>
</feature>
<evidence type="ECO:0000313" key="9">
    <source>
        <dbReference type="Proteomes" id="UP000230052"/>
    </source>
</evidence>
<protein>
    <recommendedName>
        <fullName evidence="7">UPF0056 membrane protein</fullName>
    </recommendedName>
</protein>
<dbReference type="AlphaFoldDB" id="A0A2J0KRF5"/>
<keyword evidence="4 7" id="KW-0812">Transmembrane</keyword>
<name>A0A2J0KRF5_9BACT</name>
<comment type="caution">
    <text evidence="8">The sequence shown here is derived from an EMBL/GenBank/DDBJ whole genome shotgun (WGS) entry which is preliminary data.</text>
</comment>
<gene>
    <name evidence="8" type="ORF">COS99_07360</name>
</gene>
<evidence type="ECO:0000256" key="1">
    <source>
        <dbReference type="ARBA" id="ARBA00004651"/>
    </source>
</evidence>
<keyword evidence="5 7" id="KW-1133">Transmembrane helix</keyword>
<evidence type="ECO:0000256" key="4">
    <source>
        <dbReference type="ARBA" id="ARBA00022692"/>
    </source>
</evidence>
<dbReference type="Proteomes" id="UP000230052">
    <property type="component" value="Unassembled WGS sequence"/>
</dbReference>
<dbReference type="GO" id="GO:0005886">
    <property type="term" value="C:plasma membrane"/>
    <property type="evidence" value="ECO:0007669"/>
    <property type="project" value="UniProtKB-SubCell"/>
</dbReference>
<evidence type="ECO:0000313" key="8">
    <source>
        <dbReference type="EMBL" id="PIU41148.1"/>
    </source>
</evidence>
<organism evidence="8 9">
    <name type="scientific">Candidatus Aquitaenariimonas noxiae</name>
    <dbReference type="NCBI Taxonomy" id="1974741"/>
    <lineage>
        <taxon>Bacteria</taxon>
        <taxon>Pseudomonadati</taxon>
        <taxon>Candidatus Omnitrophota</taxon>
        <taxon>Candidatus Aquitaenariimonas</taxon>
    </lineage>
</organism>
<feature type="transmembrane region" description="Helical" evidence="7">
    <location>
        <begin position="138"/>
        <end position="160"/>
    </location>
</feature>
<comment type="similarity">
    <text evidence="2 7">Belongs to the UPF0056 (MarC) family.</text>
</comment>
<evidence type="ECO:0000256" key="6">
    <source>
        <dbReference type="ARBA" id="ARBA00023136"/>
    </source>
</evidence>
<sequence length="198" mass="20793">MLEKFLLAFIPLFVAVDAIGVLPVFISFTQGLSKKGKSKMIINSMITALCLAIGFVFVGKAVFSFLKITVGDFMIAGGLILLCIAIIDIVSPGKKRRISNAELGSVPLGTPLIVGPAVLTTSLLIIGEYGLYPTLAAVIINVLLAGAVFLASGTLIKIIGESGSKALSKITSLLLAAIAIMMMRKGIFQILIDLGNLR</sequence>
<dbReference type="InterPro" id="IPR002771">
    <property type="entry name" value="Multi_antbiot-R_MarC"/>
</dbReference>
<accession>A0A2J0KRF5</accession>
<evidence type="ECO:0000256" key="7">
    <source>
        <dbReference type="RuleBase" id="RU362048"/>
    </source>
</evidence>
<dbReference type="Pfam" id="PF01914">
    <property type="entry name" value="MarC"/>
    <property type="match status" value="1"/>
</dbReference>
<dbReference type="PANTHER" id="PTHR33508:SF1">
    <property type="entry name" value="UPF0056 MEMBRANE PROTEIN YHCE"/>
    <property type="match status" value="1"/>
</dbReference>
<dbReference type="EMBL" id="PEWV01000071">
    <property type="protein sequence ID" value="PIU41148.1"/>
    <property type="molecule type" value="Genomic_DNA"/>
</dbReference>
<evidence type="ECO:0000256" key="5">
    <source>
        <dbReference type="ARBA" id="ARBA00022989"/>
    </source>
</evidence>
<evidence type="ECO:0000256" key="2">
    <source>
        <dbReference type="ARBA" id="ARBA00009784"/>
    </source>
</evidence>
<evidence type="ECO:0000256" key="3">
    <source>
        <dbReference type="ARBA" id="ARBA00022475"/>
    </source>
</evidence>
<keyword evidence="3" id="KW-1003">Cell membrane</keyword>
<feature type="transmembrane region" description="Helical" evidence="7">
    <location>
        <begin position="172"/>
        <end position="192"/>
    </location>
</feature>
<dbReference type="PANTHER" id="PTHR33508">
    <property type="entry name" value="UPF0056 MEMBRANE PROTEIN YHCE"/>
    <property type="match status" value="1"/>
</dbReference>
<feature type="transmembrane region" description="Helical" evidence="7">
    <location>
        <begin position="103"/>
        <end position="126"/>
    </location>
</feature>
<comment type="subcellular location">
    <subcellularLocation>
        <location evidence="1 7">Cell membrane</location>
        <topology evidence="1 7">Multi-pass membrane protein</topology>
    </subcellularLocation>
</comment>
<keyword evidence="6 7" id="KW-0472">Membrane</keyword>
<feature type="transmembrane region" description="Helical" evidence="7">
    <location>
        <begin position="73"/>
        <end position="91"/>
    </location>
</feature>